<gene>
    <name evidence="4" type="primary">oatA_1</name>
    <name evidence="4" type="ORF">NCTC11532_01129</name>
</gene>
<accession>A0A378LSY5</accession>
<dbReference type="Pfam" id="PF19040">
    <property type="entry name" value="SGNH"/>
    <property type="match status" value="1"/>
</dbReference>
<dbReference type="STRING" id="1122170.GCA_000701265_01890"/>
<organism evidence="4 5">
    <name type="scientific">Legionella wadsworthii</name>
    <dbReference type="NCBI Taxonomy" id="28088"/>
    <lineage>
        <taxon>Bacteria</taxon>
        <taxon>Pseudomonadati</taxon>
        <taxon>Pseudomonadota</taxon>
        <taxon>Gammaproteobacteria</taxon>
        <taxon>Legionellales</taxon>
        <taxon>Legionellaceae</taxon>
        <taxon>Legionella</taxon>
    </lineage>
</organism>
<feature type="transmembrane region" description="Helical" evidence="1">
    <location>
        <begin position="373"/>
        <end position="390"/>
    </location>
</feature>
<evidence type="ECO:0000259" key="3">
    <source>
        <dbReference type="Pfam" id="PF19040"/>
    </source>
</evidence>
<protein>
    <submittedName>
        <fullName evidence="4">O-antigen acetylase</fullName>
        <ecNumber evidence="4">2.3.1.-</ecNumber>
    </submittedName>
</protein>
<dbReference type="EC" id="2.3.1.-" evidence="4"/>
<dbReference type="InterPro" id="IPR002656">
    <property type="entry name" value="Acyl_transf_3_dom"/>
</dbReference>
<dbReference type="InterPro" id="IPR050879">
    <property type="entry name" value="Acyltransferase_3"/>
</dbReference>
<dbReference type="Pfam" id="PF01757">
    <property type="entry name" value="Acyl_transf_3"/>
    <property type="match status" value="1"/>
</dbReference>
<feature type="transmembrane region" description="Helical" evidence="1">
    <location>
        <begin position="249"/>
        <end position="271"/>
    </location>
</feature>
<dbReference type="RefSeq" id="WP_162173982.1">
    <property type="nucleotide sequence ID" value="NZ_CAAAIS010000008.1"/>
</dbReference>
<proteinExistence type="predicted"/>
<name>A0A378LSY5_9GAMM</name>
<evidence type="ECO:0000256" key="1">
    <source>
        <dbReference type="SAM" id="Phobius"/>
    </source>
</evidence>
<feature type="transmembrane region" description="Helical" evidence="1">
    <location>
        <begin position="16"/>
        <end position="33"/>
    </location>
</feature>
<evidence type="ECO:0000313" key="5">
    <source>
        <dbReference type="Proteomes" id="UP000255297"/>
    </source>
</evidence>
<feature type="transmembrane region" description="Helical" evidence="1">
    <location>
        <begin position="39"/>
        <end position="59"/>
    </location>
</feature>
<feature type="domain" description="Acyltransferase 3" evidence="2">
    <location>
        <begin position="13"/>
        <end position="358"/>
    </location>
</feature>
<keyword evidence="4" id="KW-0012">Acyltransferase</keyword>
<keyword evidence="1" id="KW-0472">Membrane</keyword>
<feature type="transmembrane region" description="Helical" evidence="1">
    <location>
        <begin position="302"/>
        <end position="320"/>
    </location>
</feature>
<dbReference type="EMBL" id="UGPB01000001">
    <property type="protein sequence ID" value="STY28952.1"/>
    <property type="molecule type" value="Genomic_DNA"/>
</dbReference>
<feature type="transmembrane region" description="Helical" evidence="1">
    <location>
        <begin position="201"/>
        <end position="218"/>
    </location>
</feature>
<keyword evidence="4" id="KW-0808">Transferase</keyword>
<keyword evidence="5" id="KW-1185">Reference proteome</keyword>
<evidence type="ECO:0000313" key="4">
    <source>
        <dbReference type="EMBL" id="STY28952.1"/>
    </source>
</evidence>
<dbReference type="GO" id="GO:0009103">
    <property type="term" value="P:lipopolysaccharide biosynthetic process"/>
    <property type="evidence" value="ECO:0007669"/>
    <property type="project" value="TreeGrafter"/>
</dbReference>
<feature type="transmembrane region" description="Helical" evidence="1">
    <location>
        <begin position="169"/>
        <end position="189"/>
    </location>
</feature>
<keyword evidence="1" id="KW-1133">Transmembrane helix</keyword>
<dbReference type="GO" id="GO:0016747">
    <property type="term" value="F:acyltransferase activity, transferring groups other than amino-acyl groups"/>
    <property type="evidence" value="ECO:0007669"/>
    <property type="project" value="InterPro"/>
</dbReference>
<dbReference type="GO" id="GO:0016020">
    <property type="term" value="C:membrane"/>
    <property type="evidence" value="ECO:0007669"/>
    <property type="project" value="TreeGrafter"/>
</dbReference>
<dbReference type="PANTHER" id="PTHR23028">
    <property type="entry name" value="ACETYLTRANSFERASE"/>
    <property type="match status" value="1"/>
</dbReference>
<sequence>MYPSNKIHSVYRADIDGLRAVAVLWVVAFHAFPEIFKGGFIGVDVFFVISGYLITSIIFENLDRGSFSFKEFYIRRIKRIFPALIVVLVSCLIFGWFALLPDEYKQLGKHIVGSTGFVQNIILWGEAGYFDNSAETKPLLHIWSLGVEEQFYFVWPLLIWFAWKQKFNLFLVTLCLALISFILNVRGINDDFVVSFYSPQTRFWELLSGGLLALINRYKRDKYQKFEIKIDTVLSQILYRAHLNEKGTFFINFLSIFGSFILIYGFCVISKDSSFPGKWAVIPVLGTVLIIYAGSNSWINRVVLSNNLLIWFGLISFPLYLWHWPILSFLRIIESQTPSWIIRIAAVILSILLSWITYKLIECPIRFGERGRGKVIILLLIMILIGFFGYQDYIREGFGSRFSNLVKEQSHNRDTLNLAYEEALKNCKKIFPQWQTITDNPCLLQKEAHNSIAIIGDSHAGQLFPGMSKYLDYKSSSVAVFSASCAAPLLGVSSGINLANTSILKIRKDAYKLIDTAYNYILNDQEIKTVILAHNPTCSYNDAVDVANPEDKDYRHVLREGMKRTFSKLIKSGKKILVLFDNPSINFDPKKCQWRPLRITKNDICSFSRKSFDDNPAYDSYRSLVKEILKDFPQVKTFDLSELLCDKKKCYIIKNNQVIYDDSNHLNSYGSEFIAPYLIMAMNKI</sequence>
<dbReference type="AlphaFoldDB" id="A0A378LSY5"/>
<feature type="domain" description="SGNH" evidence="3">
    <location>
        <begin position="439"/>
        <end position="677"/>
    </location>
</feature>
<feature type="transmembrane region" description="Helical" evidence="1">
    <location>
        <begin position="277"/>
        <end position="295"/>
    </location>
</feature>
<keyword evidence="1" id="KW-0812">Transmembrane</keyword>
<dbReference type="PANTHER" id="PTHR23028:SF53">
    <property type="entry name" value="ACYL_TRANSF_3 DOMAIN-CONTAINING PROTEIN"/>
    <property type="match status" value="1"/>
</dbReference>
<reference evidence="4 5" key="1">
    <citation type="submission" date="2018-06" db="EMBL/GenBank/DDBJ databases">
        <authorList>
            <consortium name="Pathogen Informatics"/>
            <person name="Doyle S."/>
        </authorList>
    </citation>
    <scope>NUCLEOTIDE SEQUENCE [LARGE SCALE GENOMIC DNA]</scope>
    <source>
        <strain evidence="4 5">NCTC11532</strain>
    </source>
</reference>
<feature type="transmembrane region" description="Helical" evidence="1">
    <location>
        <begin position="340"/>
        <end position="361"/>
    </location>
</feature>
<feature type="transmembrane region" description="Helical" evidence="1">
    <location>
        <begin position="80"/>
        <end position="99"/>
    </location>
</feature>
<dbReference type="Proteomes" id="UP000255297">
    <property type="component" value="Unassembled WGS sequence"/>
</dbReference>
<dbReference type="InterPro" id="IPR043968">
    <property type="entry name" value="SGNH"/>
</dbReference>
<feature type="transmembrane region" description="Helical" evidence="1">
    <location>
        <begin position="140"/>
        <end position="162"/>
    </location>
</feature>
<evidence type="ECO:0000259" key="2">
    <source>
        <dbReference type="Pfam" id="PF01757"/>
    </source>
</evidence>